<dbReference type="PROSITE" id="PS50026">
    <property type="entry name" value="EGF_3"/>
    <property type="match status" value="1"/>
</dbReference>
<dbReference type="InterPro" id="IPR009030">
    <property type="entry name" value="Growth_fac_rcpt_cys_sf"/>
</dbReference>
<feature type="disulfide bond" evidence="4">
    <location>
        <begin position="1100"/>
        <end position="1109"/>
    </location>
</feature>
<proteinExistence type="predicted"/>
<dbReference type="Proteomes" id="UP001209878">
    <property type="component" value="Unassembled WGS sequence"/>
</dbReference>
<dbReference type="AlphaFoldDB" id="A0AAD9L3C6"/>
<dbReference type="SMART" id="SM00181">
    <property type="entry name" value="EGF"/>
    <property type="match status" value="4"/>
</dbReference>
<keyword evidence="10" id="KW-1185">Reference proteome</keyword>
<keyword evidence="6" id="KW-1133">Transmembrane helix</keyword>
<evidence type="ECO:0008006" key="11">
    <source>
        <dbReference type="Google" id="ProtNLM"/>
    </source>
</evidence>
<dbReference type="PROSITE" id="PS01180">
    <property type="entry name" value="CUB"/>
    <property type="match status" value="6"/>
</dbReference>
<name>A0AAD9L3C6_RIDPI</name>
<dbReference type="InterPro" id="IPR035914">
    <property type="entry name" value="Sperma_CUB_dom_sf"/>
</dbReference>
<dbReference type="PANTHER" id="PTHR24251:SF37">
    <property type="entry name" value="CUB DOMAIN-CONTAINING PROTEIN"/>
    <property type="match status" value="1"/>
</dbReference>
<keyword evidence="6" id="KW-0812">Transmembrane</keyword>
<dbReference type="Pfam" id="PF00431">
    <property type="entry name" value="CUB"/>
    <property type="match status" value="7"/>
</dbReference>
<evidence type="ECO:0000313" key="10">
    <source>
        <dbReference type="Proteomes" id="UP001209878"/>
    </source>
</evidence>
<evidence type="ECO:0000259" key="7">
    <source>
        <dbReference type="PROSITE" id="PS01180"/>
    </source>
</evidence>
<dbReference type="SUPFAM" id="SSF49854">
    <property type="entry name" value="Spermadhesin, CUB domain"/>
    <property type="match status" value="8"/>
</dbReference>
<evidence type="ECO:0000256" key="2">
    <source>
        <dbReference type="ARBA" id="ARBA00023157"/>
    </source>
</evidence>
<evidence type="ECO:0000256" key="3">
    <source>
        <dbReference type="PROSITE-ProRule" id="PRU00059"/>
    </source>
</evidence>
<feature type="domain" description="CUB" evidence="7">
    <location>
        <begin position="1"/>
        <end position="83"/>
    </location>
</feature>
<dbReference type="SUPFAM" id="SSF57184">
    <property type="entry name" value="Growth factor receptor domain"/>
    <property type="match status" value="1"/>
</dbReference>
<dbReference type="PROSITE" id="PS00022">
    <property type="entry name" value="EGF_1"/>
    <property type="match status" value="1"/>
</dbReference>
<feature type="compositionally biased region" description="Basic and acidic residues" evidence="5">
    <location>
        <begin position="1245"/>
        <end position="1255"/>
    </location>
</feature>
<dbReference type="SMART" id="SM01411">
    <property type="entry name" value="Ephrin_rec_like"/>
    <property type="match status" value="4"/>
</dbReference>
<keyword evidence="6" id="KW-0472">Membrane</keyword>
<feature type="disulfide bond" evidence="3">
    <location>
        <begin position="387"/>
        <end position="414"/>
    </location>
</feature>
<dbReference type="Gene3D" id="2.10.25.10">
    <property type="entry name" value="Laminin"/>
    <property type="match status" value="1"/>
</dbReference>
<dbReference type="Pfam" id="PF07699">
    <property type="entry name" value="Ephrin_rec_like"/>
    <property type="match status" value="4"/>
</dbReference>
<feature type="region of interest" description="Disordered" evidence="5">
    <location>
        <begin position="1149"/>
        <end position="1178"/>
    </location>
</feature>
<evidence type="ECO:0000256" key="5">
    <source>
        <dbReference type="SAM" id="MobiDB-lite"/>
    </source>
</evidence>
<reference evidence="9" key="1">
    <citation type="journal article" date="2023" name="Mol. Biol. Evol.">
        <title>Third-Generation Sequencing Reveals the Adaptive Role of the Epigenome in Three Deep-Sea Polychaetes.</title>
        <authorList>
            <person name="Perez M."/>
            <person name="Aroh O."/>
            <person name="Sun Y."/>
            <person name="Lan Y."/>
            <person name="Juniper S.K."/>
            <person name="Young C.R."/>
            <person name="Angers B."/>
            <person name="Qian P.Y."/>
        </authorList>
    </citation>
    <scope>NUCLEOTIDE SEQUENCE</scope>
    <source>
        <strain evidence="9">R07B-5</strain>
    </source>
</reference>
<feature type="transmembrane region" description="Helical" evidence="6">
    <location>
        <begin position="1122"/>
        <end position="1145"/>
    </location>
</feature>
<dbReference type="InterPro" id="IPR011641">
    <property type="entry name" value="Tyr-kin_ephrin_A/B_rcpt-like"/>
</dbReference>
<accession>A0AAD9L3C6</accession>
<dbReference type="FunFam" id="2.10.50.10:FF:000032">
    <property type="entry name" value="Uncharacterized protein, isoform A"/>
    <property type="match status" value="1"/>
</dbReference>
<feature type="domain" description="CUB" evidence="7">
    <location>
        <begin position="610"/>
        <end position="721"/>
    </location>
</feature>
<dbReference type="EMBL" id="JAODUO010000385">
    <property type="protein sequence ID" value="KAK2181693.1"/>
    <property type="molecule type" value="Genomic_DNA"/>
</dbReference>
<dbReference type="SUPFAM" id="SSF57196">
    <property type="entry name" value="EGF/Laminin"/>
    <property type="match status" value="1"/>
</dbReference>
<feature type="domain" description="CUB" evidence="7">
    <location>
        <begin position="269"/>
        <end position="381"/>
    </location>
</feature>
<comment type="caution">
    <text evidence="9">The sequence shown here is derived from an EMBL/GenBank/DDBJ whole genome shotgun (WGS) entry which is preliminary data.</text>
</comment>
<dbReference type="SMART" id="SM00042">
    <property type="entry name" value="CUB"/>
    <property type="match status" value="6"/>
</dbReference>
<feature type="compositionally biased region" description="Basic and acidic residues" evidence="5">
    <location>
        <begin position="1150"/>
        <end position="1161"/>
    </location>
</feature>
<feature type="region of interest" description="Disordered" evidence="5">
    <location>
        <begin position="1245"/>
        <end position="1264"/>
    </location>
</feature>
<feature type="disulfide bond" evidence="3">
    <location>
        <begin position="269"/>
        <end position="296"/>
    </location>
</feature>
<dbReference type="PANTHER" id="PTHR24251">
    <property type="entry name" value="OVOCHYMASE-RELATED"/>
    <property type="match status" value="1"/>
</dbReference>
<gene>
    <name evidence="9" type="ORF">NP493_384g03002</name>
</gene>
<organism evidence="9 10">
    <name type="scientific">Ridgeia piscesae</name>
    <name type="common">Tubeworm</name>
    <dbReference type="NCBI Taxonomy" id="27915"/>
    <lineage>
        <taxon>Eukaryota</taxon>
        <taxon>Metazoa</taxon>
        <taxon>Spiralia</taxon>
        <taxon>Lophotrochozoa</taxon>
        <taxon>Annelida</taxon>
        <taxon>Polychaeta</taxon>
        <taxon>Sedentaria</taxon>
        <taxon>Canalipalpata</taxon>
        <taxon>Sabellida</taxon>
        <taxon>Siboglinidae</taxon>
        <taxon>Ridgeia</taxon>
    </lineage>
</organism>
<feature type="domain" description="CUB" evidence="7">
    <location>
        <begin position="514"/>
        <end position="604"/>
    </location>
</feature>
<feature type="domain" description="CUB" evidence="7">
    <location>
        <begin position="387"/>
        <end position="501"/>
    </location>
</feature>
<feature type="domain" description="CUB" evidence="7">
    <location>
        <begin position="89"/>
        <end position="202"/>
    </location>
</feature>
<evidence type="ECO:0000256" key="4">
    <source>
        <dbReference type="PROSITE-ProRule" id="PRU00076"/>
    </source>
</evidence>
<protein>
    <recommendedName>
        <fullName evidence="11">Cubilin</fullName>
    </recommendedName>
</protein>
<sequence length="1264" mass="138474">MPYAAATSTNPAIIQLEFQNLTTEECCDKVEVYDGSSTSAPLVGRFSGYNSPGDIFFDSPLFIRFRTDGSITKAGFNITYSISEYTPGCHGDPAILLATEGWFGLNETRYDDGGNNMTCSWKIEVESNKTVGLQFVTFDLDCDHSSVDIYNGDDSTAPRIVGSWCGFSPPSDFISSGNTLFVTFQTSGFGRQSNFWAKYTETVKDDGYTVSVYDGENSAALQLGRYNGSTMPGDIFSDNALFVSLQLDTSRTYGGFEIKYTVSPFESACTGTPMVLNGSVGTLSPNGTQYGQATDCGWKIQVAPSKRVRLHFLRFDFKSWYGCNDRLDIYDGSDSSASLVYSSCGGSSPGDVVSSGSTIFLSFSANEYYPYSDFRIVYHAVSPVPGCGDNIAVLEGWQGTFGISEVPFENNMTCMWKIQVYSTTQQVRLRFENVRLDWSDGCQDDYLQIYDGSDTTASMAGPFCGTSTLSDFVSNGNTVFVSFISDGSRMHSSFTCVNNTAILSESRGTFDVNPAEYKNNMKCRWLIPVITSKVITLEFLSFHTEQCCDMVYVYDGSNSSAALVGRFSGHNVPGDIVSDSSLFIYFRSDGSMTTNGFKIRYTISDNSPGCGMAPLYLNGSIGVFGISNEDITECSWQIQTTNMTTQVRLHFLSYTFENSSGCNYKSINVYDGSDNMAPLLYSYCDGVFPGDVISSGDTAFVSYVHRYREAGATFRIKYSAVVPREGCGDEPAVLGGSSGTVNFDEEPLENSRSCGWIIRIYENKLIQLCGNDRRPRDISSTGSAMFVSFRSDGSRARSYFRFNYRTVIAVDANCTAGQYLDVDENMCRTCERGKYQSKEWQTSCVDCPSGQTTLGEASTAVSDCVANCSAGQYFSDGARKSCRDCKRGYYQNNPLQYDCIVCPNYKTTATVRSKSVDDCKRDCDSGQELDEMTGKCTLCRRGFYRDKAQHFYCQICPRHLVTPSKGSLFLSDCSQGNYTAGYKIEGKTCVECPVGTYQDKRWQTECIPCRDQTTTARAGAISSKECMSTDSCKNGHNNCTGADGGGTCSLVNGGPAFKCGCREGWVLTGETKCTHKCDMGHCLNGATCNRDIPENPVCICTSDYEGDRCNIKSARVSSLNTLYVIGGGVGVGVLLLAIVGICCCCKKRRDSTPGEHTEDPKASNAHPESSRYVTTPEVGDQVEYDYIDDTALQRQAGNQGRQNAVGPAETGEYLELTATQGDNKDDQYTGLTAIQGAINRVDNKMYESLATEKQRPTHPLPSHR</sequence>
<keyword evidence="2 4" id="KW-1015">Disulfide bond</keyword>
<evidence type="ECO:0000259" key="8">
    <source>
        <dbReference type="PROSITE" id="PS50026"/>
    </source>
</evidence>
<dbReference type="FunFam" id="2.60.120.290:FF:000005">
    <property type="entry name" value="Procollagen C-endopeptidase enhancer 1"/>
    <property type="match status" value="2"/>
</dbReference>
<dbReference type="InterPro" id="IPR000859">
    <property type="entry name" value="CUB_dom"/>
</dbReference>
<feature type="domain" description="EGF-like" evidence="8">
    <location>
        <begin position="1074"/>
        <end position="1110"/>
    </location>
</feature>
<dbReference type="Gene3D" id="2.60.120.290">
    <property type="entry name" value="Spermadhesin, CUB domain"/>
    <property type="match status" value="8"/>
</dbReference>
<keyword evidence="1" id="KW-0677">Repeat</keyword>
<evidence type="ECO:0000256" key="1">
    <source>
        <dbReference type="ARBA" id="ARBA00022737"/>
    </source>
</evidence>
<comment type="caution">
    <text evidence="4">Lacks conserved residue(s) required for the propagation of feature annotation.</text>
</comment>
<keyword evidence="4" id="KW-0245">EGF-like domain</keyword>
<dbReference type="InterPro" id="IPR000742">
    <property type="entry name" value="EGF"/>
</dbReference>
<evidence type="ECO:0000313" key="9">
    <source>
        <dbReference type="EMBL" id="KAK2181693.1"/>
    </source>
</evidence>
<dbReference type="Gene3D" id="2.10.50.10">
    <property type="entry name" value="Tumor Necrosis Factor Receptor, subunit A, domain 2"/>
    <property type="match status" value="4"/>
</dbReference>
<dbReference type="CDD" id="cd00041">
    <property type="entry name" value="CUB"/>
    <property type="match status" value="6"/>
</dbReference>
<evidence type="ECO:0000256" key="6">
    <source>
        <dbReference type="SAM" id="Phobius"/>
    </source>
</evidence>